<name>B8GSG7_THISH</name>
<gene>
    <name evidence="2" type="ordered locus">Tgr7_1789</name>
</gene>
<dbReference type="RefSeq" id="WP_012638353.1">
    <property type="nucleotide sequence ID" value="NC_011901.1"/>
</dbReference>
<dbReference type="AlphaFoldDB" id="B8GSG7"/>
<dbReference type="KEGG" id="tgr:Tgr7_1789"/>
<evidence type="ECO:0000259" key="1">
    <source>
        <dbReference type="Pfam" id="PF09623"/>
    </source>
</evidence>
<dbReference type="Pfam" id="PF09623">
    <property type="entry name" value="Cas_NE0113"/>
    <property type="match status" value="1"/>
</dbReference>
<keyword evidence="3" id="KW-1185">Reference proteome</keyword>
<dbReference type="EMBL" id="CP001339">
    <property type="protein sequence ID" value="ACL72871.1"/>
    <property type="molecule type" value="Genomic_DNA"/>
</dbReference>
<accession>B8GSG7</accession>
<sequence length="378" mass="42858">MKKPAEFPKRILVAVTGLSPQILTETLYALATQAEPFIPTEIHLITTSEGAKRADLTLLSPDPGWFHRLRKDYGLPDIRFDKDTIHVIRNADGLPMDDIRSEADNQHAADTILDILRQLTADEHSAVHVSIAGGRKTMGYYAGYALSLCGRPQDRLSHVLVSEPFESNKDFYYPTPYRQVIYTREPERRPIDAQEAKVSLGLIPFVRMRQGLPDELRSGRAGFSDVIQAAQRALEPEQVKLTFHEGYRITAGDKTFNLEPIKYSFYRWLAWRCASGLSGVRYEDDGLREELLEKYAEVIRDGFKIDKLGTETLPEINGKSAHLEQLKVYLEQTKSRTNKAIMYELGSTLSKPYLIESVGKRGETRYQLCLPPDAIHFA</sequence>
<dbReference type="HOGENOM" id="CLU_050851_0_0_6"/>
<dbReference type="CDD" id="cd09741">
    <property type="entry name" value="Csx1_III-U"/>
    <property type="match status" value="1"/>
</dbReference>
<reference evidence="2 3" key="1">
    <citation type="journal article" date="2011" name="Stand. Genomic Sci.">
        <title>Complete genome sequence of 'Thioalkalivibrio sulfidophilus' HL-EbGr7.</title>
        <authorList>
            <person name="Muyzer G."/>
            <person name="Sorokin D.Y."/>
            <person name="Mavromatis K."/>
            <person name="Lapidus A."/>
            <person name="Clum A."/>
            <person name="Ivanova N."/>
            <person name="Pati A."/>
            <person name="d'Haeseleer P."/>
            <person name="Woyke T."/>
            <person name="Kyrpides N.C."/>
        </authorList>
    </citation>
    <scope>NUCLEOTIDE SEQUENCE [LARGE SCALE GENOMIC DNA]</scope>
    <source>
        <strain evidence="2 3">HL-EbGR7</strain>
    </source>
</reference>
<dbReference type="Proteomes" id="UP000002383">
    <property type="component" value="Chromosome"/>
</dbReference>
<proteinExistence type="predicted"/>
<protein>
    <submittedName>
        <fullName evidence="2">CRISPR-associated protein, NE0113 family</fullName>
    </submittedName>
</protein>
<dbReference type="OrthoDB" id="9805822at2"/>
<feature type="domain" description="CRISPR system ring nuclease SSO2081-like" evidence="1">
    <location>
        <begin position="19"/>
        <end position="233"/>
    </location>
</feature>
<evidence type="ECO:0000313" key="3">
    <source>
        <dbReference type="Proteomes" id="UP000002383"/>
    </source>
</evidence>
<dbReference type="NCBIfam" id="TIGR02584">
    <property type="entry name" value="cas_NE0113"/>
    <property type="match status" value="1"/>
</dbReference>
<dbReference type="STRING" id="396588.Tgr7_1789"/>
<evidence type="ECO:0000313" key="2">
    <source>
        <dbReference type="EMBL" id="ACL72871.1"/>
    </source>
</evidence>
<dbReference type="eggNOG" id="COG0745">
    <property type="taxonomic scope" value="Bacteria"/>
</dbReference>
<dbReference type="InterPro" id="IPR019092">
    <property type="entry name" value="SSO2081-like_dom"/>
</dbReference>
<organism evidence="2 3">
    <name type="scientific">Thioalkalivibrio sulfidiphilus (strain HL-EbGR7)</name>
    <dbReference type="NCBI Taxonomy" id="396588"/>
    <lineage>
        <taxon>Bacteria</taxon>
        <taxon>Pseudomonadati</taxon>
        <taxon>Pseudomonadota</taxon>
        <taxon>Gammaproteobacteria</taxon>
        <taxon>Chromatiales</taxon>
        <taxon>Ectothiorhodospiraceae</taxon>
        <taxon>Thioalkalivibrio</taxon>
    </lineage>
</organism>
<dbReference type="InterPro" id="IPR013413">
    <property type="entry name" value="CRISPR-assoc_prot_NE0113"/>
</dbReference>